<dbReference type="Gene3D" id="3.30.70.380">
    <property type="entry name" value="Ferrodoxin-fold anticodon-binding domain"/>
    <property type="match status" value="1"/>
</dbReference>
<proteinExistence type="inferred from homology"/>
<dbReference type="PROSITE" id="PS51447">
    <property type="entry name" value="FDX_ACB"/>
    <property type="match status" value="1"/>
</dbReference>
<dbReference type="GO" id="GO:0005759">
    <property type="term" value="C:mitochondrial matrix"/>
    <property type="evidence" value="ECO:0007669"/>
    <property type="project" value="UniProtKB-SubCell"/>
</dbReference>
<evidence type="ECO:0000256" key="4">
    <source>
        <dbReference type="ARBA" id="ARBA00022598"/>
    </source>
</evidence>
<evidence type="ECO:0000256" key="5">
    <source>
        <dbReference type="ARBA" id="ARBA00022741"/>
    </source>
</evidence>
<dbReference type="GO" id="GO:0004826">
    <property type="term" value="F:phenylalanine-tRNA ligase activity"/>
    <property type="evidence" value="ECO:0007669"/>
    <property type="project" value="UniProtKB-EC"/>
</dbReference>
<dbReference type="SMART" id="SM00896">
    <property type="entry name" value="FDX-ACB"/>
    <property type="match status" value="1"/>
</dbReference>
<evidence type="ECO:0000256" key="13">
    <source>
        <dbReference type="ARBA" id="ARBA00057761"/>
    </source>
</evidence>
<dbReference type="Pfam" id="PF01409">
    <property type="entry name" value="tRNA-synt_2d"/>
    <property type="match status" value="2"/>
</dbReference>
<keyword evidence="5" id="KW-0547">Nucleotide-binding</keyword>
<dbReference type="Pfam" id="PF03147">
    <property type="entry name" value="FDX-ACB"/>
    <property type="match status" value="1"/>
</dbReference>
<comment type="catalytic activity">
    <reaction evidence="12">
        <text>tRNA(Phe) + L-phenylalanine + ATP = L-phenylalanyl-tRNA(Phe) + AMP + diphosphate + H(+)</text>
        <dbReference type="Rhea" id="RHEA:19413"/>
        <dbReference type="Rhea" id="RHEA-COMP:9668"/>
        <dbReference type="Rhea" id="RHEA-COMP:9699"/>
        <dbReference type="ChEBI" id="CHEBI:15378"/>
        <dbReference type="ChEBI" id="CHEBI:30616"/>
        <dbReference type="ChEBI" id="CHEBI:33019"/>
        <dbReference type="ChEBI" id="CHEBI:58095"/>
        <dbReference type="ChEBI" id="CHEBI:78442"/>
        <dbReference type="ChEBI" id="CHEBI:78531"/>
        <dbReference type="ChEBI" id="CHEBI:456215"/>
        <dbReference type="EC" id="6.1.1.20"/>
    </reaction>
</comment>
<reference evidence="17" key="2">
    <citation type="journal article" date="2020" name="Nat. Commun.">
        <title>Large-scale genome sequencing of mycorrhizal fungi provides insights into the early evolution of symbiotic traits.</title>
        <authorList>
            <person name="Miyauchi S."/>
            <person name="Kiss E."/>
            <person name="Kuo A."/>
            <person name="Drula E."/>
            <person name="Kohler A."/>
            <person name="Sanchez-Garcia M."/>
            <person name="Morin E."/>
            <person name="Andreopoulos B."/>
            <person name="Barry K.W."/>
            <person name="Bonito G."/>
            <person name="Buee M."/>
            <person name="Carver A."/>
            <person name="Chen C."/>
            <person name="Cichocki N."/>
            <person name="Clum A."/>
            <person name="Culley D."/>
            <person name="Crous P.W."/>
            <person name="Fauchery L."/>
            <person name="Girlanda M."/>
            <person name="Hayes R.D."/>
            <person name="Keri Z."/>
            <person name="LaButti K."/>
            <person name="Lipzen A."/>
            <person name="Lombard V."/>
            <person name="Magnuson J."/>
            <person name="Maillard F."/>
            <person name="Murat C."/>
            <person name="Nolan M."/>
            <person name="Ohm R.A."/>
            <person name="Pangilinan J."/>
            <person name="Pereira M.F."/>
            <person name="Perotto S."/>
            <person name="Peter M."/>
            <person name="Pfister S."/>
            <person name="Riley R."/>
            <person name="Sitrit Y."/>
            <person name="Stielow J.B."/>
            <person name="Szollosi G."/>
            <person name="Zifcakova L."/>
            <person name="Stursova M."/>
            <person name="Spatafora J.W."/>
            <person name="Tedersoo L."/>
            <person name="Vaario L.M."/>
            <person name="Yamada A."/>
            <person name="Yan M."/>
            <person name="Wang P."/>
            <person name="Xu J."/>
            <person name="Bruns T."/>
            <person name="Baldrian P."/>
            <person name="Vilgalys R."/>
            <person name="Dunand C."/>
            <person name="Henrissat B."/>
            <person name="Grigoriev I.V."/>
            <person name="Hibbett D."/>
            <person name="Nagy L.G."/>
            <person name="Martin F.M."/>
        </authorList>
    </citation>
    <scope>NUCLEOTIDE SEQUENCE</scope>
    <source>
        <strain evidence="17">BED1</strain>
    </source>
</reference>
<reference evidence="17" key="1">
    <citation type="submission" date="2019-10" db="EMBL/GenBank/DDBJ databases">
        <authorList>
            <consortium name="DOE Joint Genome Institute"/>
            <person name="Kuo A."/>
            <person name="Miyauchi S."/>
            <person name="Kiss E."/>
            <person name="Drula E."/>
            <person name="Kohler A."/>
            <person name="Sanchez-Garcia M."/>
            <person name="Andreopoulos B."/>
            <person name="Barry K.W."/>
            <person name="Bonito G."/>
            <person name="Buee M."/>
            <person name="Carver A."/>
            <person name="Chen C."/>
            <person name="Cichocki N."/>
            <person name="Clum A."/>
            <person name="Culley D."/>
            <person name="Crous P.W."/>
            <person name="Fauchery L."/>
            <person name="Girlanda M."/>
            <person name="Hayes R."/>
            <person name="Keri Z."/>
            <person name="LaButti K."/>
            <person name="Lipzen A."/>
            <person name="Lombard V."/>
            <person name="Magnuson J."/>
            <person name="Maillard F."/>
            <person name="Morin E."/>
            <person name="Murat C."/>
            <person name="Nolan M."/>
            <person name="Ohm R."/>
            <person name="Pangilinan J."/>
            <person name="Pereira M."/>
            <person name="Perotto S."/>
            <person name="Peter M."/>
            <person name="Riley R."/>
            <person name="Sitrit Y."/>
            <person name="Stielow B."/>
            <person name="Szollosi G."/>
            <person name="Zifcakova L."/>
            <person name="Stursova M."/>
            <person name="Spatafora J.W."/>
            <person name="Tedersoo L."/>
            <person name="Vaario L.-M."/>
            <person name="Yamada A."/>
            <person name="Yan M."/>
            <person name="Wang P."/>
            <person name="Xu J."/>
            <person name="Bruns T."/>
            <person name="Baldrian P."/>
            <person name="Vilgalys R."/>
            <person name="Henrissat B."/>
            <person name="Grigoriev I.V."/>
            <person name="Hibbett D."/>
            <person name="Nagy L.G."/>
            <person name="Martin F.M."/>
        </authorList>
    </citation>
    <scope>NUCLEOTIDE SEQUENCE</scope>
    <source>
        <strain evidence="17">BED1</strain>
    </source>
</reference>
<comment type="subcellular location">
    <subcellularLocation>
        <location evidence="1">Mitochondrion matrix</location>
    </subcellularLocation>
</comment>
<dbReference type="PROSITE" id="PS50862">
    <property type="entry name" value="AA_TRNA_LIGASE_II"/>
    <property type="match status" value="1"/>
</dbReference>
<dbReference type="FunFam" id="3.30.70.380:FF:000002">
    <property type="entry name" value="phenylalanine--tRNA ligase, mitochondrial"/>
    <property type="match status" value="1"/>
</dbReference>
<evidence type="ECO:0000256" key="11">
    <source>
        <dbReference type="ARBA" id="ARBA00031194"/>
    </source>
</evidence>
<evidence type="ECO:0000256" key="12">
    <source>
        <dbReference type="ARBA" id="ARBA00049255"/>
    </source>
</evidence>
<evidence type="ECO:0000256" key="9">
    <source>
        <dbReference type="ARBA" id="ARBA00023128"/>
    </source>
</evidence>
<sequence length="442" mass="50384">MAVAVRGGYDKSKWGLPRRWSYATITPSTRPATVSVLGREYPTDEMTNVSPTILSKLPLRLHTQPAHPLSTLRALIESHFPSYAHISSLSPLVTPYQNFDLLSFPADHPGRSVTDSYYVNKDLMLRTHTSAHEVDVFEKGESKWLLTADVYRRDEIDGSHYPVFHQTEGARIVSADPNGMKEIEDDSAMLQAHLQRSNIIIEDVPHLSSTNPCQPAHDPKHTELIAKNLKLSLNSLILALFGDHVGATPQNPLRVRWIEATFPWTTPSFEVEVFFRGKWLEILGCGVIYQPTLDNANVRNKLGWAFGLGLERIAMILYSIPDIRLFWSQDARFLTQFKQAEITTFRPYSKYPACFKDVSFWLPENMDIHENDFCDLVRDVTGDIVEDVKMTDSFTHPKTSRKSICYRINYRSMDRSLTNDETNTLHAQVTSGLRDRFGVEIR</sequence>
<dbReference type="InterPro" id="IPR006195">
    <property type="entry name" value="aa-tRNA-synth_II"/>
</dbReference>
<feature type="domain" description="FDX-ACB" evidence="16">
    <location>
        <begin position="349"/>
        <end position="442"/>
    </location>
</feature>
<dbReference type="InterPro" id="IPR036690">
    <property type="entry name" value="Fdx_antiC-bd_sf"/>
</dbReference>
<evidence type="ECO:0000259" key="15">
    <source>
        <dbReference type="PROSITE" id="PS50862"/>
    </source>
</evidence>
<evidence type="ECO:0000256" key="1">
    <source>
        <dbReference type="ARBA" id="ARBA00004305"/>
    </source>
</evidence>
<keyword evidence="10" id="KW-0030">Aminoacyl-tRNA synthetase</keyword>
<keyword evidence="9" id="KW-0496">Mitochondrion</keyword>
<dbReference type="GO" id="GO:0000049">
    <property type="term" value="F:tRNA binding"/>
    <property type="evidence" value="ECO:0007669"/>
    <property type="project" value="InterPro"/>
</dbReference>
<evidence type="ECO:0000256" key="14">
    <source>
        <dbReference type="ARBA" id="ARBA00073229"/>
    </source>
</evidence>
<keyword evidence="18" id="KW-1185">Reference proteome</keyword>
<dbReference type="SUPFAM" id="SSF55681">
    <property type="entry name" value="Class II aaRS and biotin synthetases"/>
    <property type="match status" value="1"/>
</dbReference>
<accession>A0AAD4C3P6</accession>
<dbReference type="InterPro" id="IPR002319">
    <property type="entry name" value="Phenylalanyl-tRNA_Synthase"/>
</dbReference>
<evidence type="ECO:0000256" key="2">
    <source>
        <dbReference type="ARBA" id="ARBA00008226"/>
    </source>
</evidence>
<dbReference type="InterPro" id="IPR045864">
    <property type="entry name" value="aa-tRNA-synth_II/BPL/LPL"/>
</dbReference>
<keyword evidence="6" id="KW-0067">ATP-binding</keyword>
<keyword evidence="8" id="KW-0809">Transit peptide</keyword>
<comment type="caution">
    <text evidence="17">The sequence shown here is derived from an EMBL/GenBank/DDBJ whole genome shotgun (WGS) entry which is preliminary data.</text>
</comment>
<dbReference type="FunFam" id="3.30.930.10:FF:000053">
    <property type="entry name" value="Phenylalanyl-tRNA synthetase mitochondrial"/>
    <property type="match status" value="1"/>
</dbReference>
<keyword evidence="7" id="KW-0648">Protein biosynthesis</keyword>
<evidence type="ECO:0000313" key="17">
    <source>
        <dbReference type="EMBL" id="KAF8447964.1"/>
    </source>
</evidence>
<protein>
    <recommendedName>
        <fullName evidence="14">Phenylalanine--tRNA ligase, mitochondrial</fullName>
        <ecNumber evidence="3">6.1.1.20</ecNumber>
    </recommendedName>
    <alternativeName>
        <fullName evidence="11">Phenylalanyl-tRNA synthetase</fullName>
    </alternativeName>
</protein>
<comment type="similarity">
    <text evidence="2">Belongs to the class-II aminoacyl-tRNA synthetase family.</text>
</comment>
<evidence type="ECO:0000256" key="7">
    <source>
        <dbReference type="ARBA" id="ARBA00022917"/>
    </source>
</evidence>
<organism evidence="17 18">
    <name type="scientific">Boletus edulis BED1</name>
    <dbReference type="NCBI Taxonomy" id="1328754"/>
    <lineage>
        <taxon>Eukaryota</taxon>
        <taxon>Fungi</taxon>
        <taxon>Dikarya</taxon>
        <taxon>Basidiomycota</taxon>
        <taxon>Agaricomycotina</taxon>
        <taxon>Agaricomycetes</taxon>
        <taxon>Agaricomycetidae</taxon>
        <taxon>Boletales</taxon>
        <taxon>Boletineae</taxon>
        <taxon>Boletaceae</taxon>
        <taxon>Boletoideae</taxon>
        <taxon>Boletus</taxon>
    </lineage>
</organism>
<dbReference type="PANTHER" id="PTHR11538:SF41">
    <property type="entry name" value="PHENYLALANINE--TRNA LIGASE, MITOCHONDRIAL"/>
    <property type="match status" value="1"/>
</dbReference>
<dbReference type="GO" id="GO:0005524">
    <property type="term" value="F:ATP binding"/>
    <property type="evidence" value="ECO:0007669"/>
    <property type="project" value="UniProtKB-KW"/>
</dbReference>
<evidence type="ECO:0000256" key="6">
    <source>
        <dbReference type="ARBA" id="ARBA00022840"/>
    </source>
</evidence>
<dbReference type="Gene3D" id="3.30.930.10">
    <property type="entry name" value="Bira Bifunctional Protein, Domain 2"/>
    <property type="match status" value="1"/>
</dbReference>
<evidence type="ECO:0000256" key="3">
    <source>
        <dbReference type="ARBA" id="ARBA00012814"/>
    </source>
</evidence>
<dbReference type="Proteomes" id="UP001194468">
    <property type="component" value="Unassembled WGS sequence"/>
</dbReference>
<dbReference type="EMBL" id="WHUW01000004">
    <property type="protein sequence ID" value="KAF8447964.1"/>
    <property type="molecule type" value="Genomic_DNA"/>
</dbReference>
<dbReference type="NCBIfam" id="TIGR00469">
    <property type="entry name" value="pheS_mito"/>
    <property type="match status" value="1"/>
</dbReference>
<keyword evidence="4" id="KW-0436">Ligase</keyword>
<dbReference type="SUPFAM" id="SSF54991">
    <property type="entry name" value="Anticodon-binding domain of PheRS"/>
    <property type="match status" value="1"/>
</dbReference>
<evidence type="ECO:0000259" key="16">
    <source>
        <dbReference type="PROSITE" id="PS51447"/>
    </source>
</evidence>
<feature type="domain" description="Aminoacyl-transfer RNA synthetases class-II family profile" evidence="15">
    <location>
        <begin position="70"/>
        <end position="347"/>
    </location>
</feature>
<dbReference type="PANTHER" id="PTHR11538">
    <property type="entry name" value="PHENYLALANYL-TRNA SYNTHETASE"/>
    <property type="match status" value="1"/>
</dbReference>
<gene>
    <name evidence="17" type="ORF">L210DRAFT_965059</name>
</gene>
<evidence type="ECO:0000256" key="10">
    <source>
        <dbReference type="ARBA" id="ARBA00023146"/>
    </source>
</evidence>
<dbReference type="InterPro" id="IPR004530">
    <property type="entry name" value="Phe-tRNA-synth_IIc_mito"/>
</dbReference>
<dbReference type="AlphaFoldDB" id="A0AAD4C3P6"/>
<dbReference type="InterPro" id="IPR005121">
    <property type="entry name" value="Fdx_antiC-bd"/>
</dbReference>
<dbReference type="EC" id="6.1.1.20" evidence="3"/>
<evidence type="ECO:0000313" key="18">
    <source>
        <dbReference type="Proteomes" id="UP001194468"/>
    </source>
</evidence>
<comment type="function">
    <text evidence="13">Is responsible for the charging of tRNA(Phe) with phenylalanine in mitochondrial translation.</text>
</comment>
<evidence type="ECO:0000256" key="8">
    <source>
        <dbReference type="ARBA" id="ARBA00022946"/>
    </source>
</evidence>
<dbReference type="GO" id="GO:0006432">
    <property type="term" value="P:phenylalanyl-tRNA aminoacylation"/>
    <property type="evidence" value="ECO:0007669"/>
    <property type="project" value="InterPro"/>
</dbReference>
<name>A0AAD4C3P6_BOLED</name>